<name>A0ABM6QC47_9PROT</name>
<keyword evidence="5 7" id="KW-0472">Membrane</keyword>
<feature type="transmembrane region" description="Helical" evidence="7">
    <location>
        <begin position="297"/>
        <end position="315"/>
    </location>
</feature>
<feature type="transmembrane region" description="Helical" evidence="7">
    <location>
        <begin position="202"/>
        <end position="223"/>
    </location>
</feature>
<keyword evidence="2" id="KW-1003">Cell membrane</keyword>
<feature type="transmembrane region" description="Helical" evidence="7">
    <location>
        <begin position="178"/>
        <end position="196"/>
    </location>
</feature>
<dbReference type="InterPro" id="IPR051258">
    <property type="entry name" value="Diverse_Substrate_Transporter"/>
</dbReference>
<evidence type="ECO:0000256" key="7">
    <source>
        <dbReference type="SAM" id="Phobius"/>
    </source>
</evidence>
<evidence type="ECO:0000313" key="9">
    <source>
        <dbReference type="EMBL" id="AUG53812.1"/>
    </source>
</evidence>
<dbReference type="Proteomes" id="UP000233458">
    <property type="component" value="Chromosome"/>
</dbReference>
<dbReference type="InterPro" id="IPR037185">
    <property type="entry name" value="EmrE-like"/>
</dbReference>
<dbReference type="SUPFAM" id="SSF103481">
    <property type="entry name" value="Multidrug resistance efflux transporter EmrE"/>
    <property type="match status" value="2"/>
</dbReference>
<evidence type="ECO:0000256" key="3">
    <source>
        <dbReference type="ARBA" id="ARBA00022692"/>
    </source>
</evidence>
<gene>
    <name evidence="9" type="ORF">CSC3H3_14655</name>
</gene>
<sequence length="359" mass="38303">MPPSSSTLTGNAPANDATPSPDDATSAHAASAANSADTAKTAAAEAAQAKTARSALILVLLATCALAMKGLLAKFVYATGMTVDGLLLLRFLIAMPFFWFGVWMFGKNRPGERAMRPADMIWGGAFGGLFFAASLCDFTAVSIIDVTVSRIVLFSFPAIVMILEAVHRWRLPPPRQIICFLITYCGLILVVAPNGVSLVSDHVWQGVFWAFSSALTYACYLYFSQRKINVIGSMHFSALINTVAGIAMVLYELVVEKPLHLNLAGVLWTTGISIFCTVIPFFLLFEGIRRIGATQASLISLSGPALTFFAAWLLLGETLSPTQMAGFVVVIVGVASLKNKMTLAGLGRLLARPFQGPAA</sequence>
<dbReference type="Gene3D" id="1.10.3730.20">
    <property type="match status" value="1"/>
</dbReference>
<evidence type="ECO:0000313" key="10">
    <source>
        <dbReference type="Proteomes" id="UP000233458"/>
    </source>
</evidence>
<feature type="transmembrane region" description="Helical" evidence="7">
    <location>
        <begin position="230"/>
        <end position="251"/>
    </location>
</feature>
<keyword evidence="3 7" id="KW-0812">Transmembrane</keyword>
<reference evidence="9 10" key="1">
    <citation type="submission" date="2017-10" db="EMBL/GenBank/DDBJ databases">
        <title>Biodiversity and function of Thalassospira species in the particle-attached aromatic-hydrocarbon-degrading consortia from the surface seawater of the China South Sea.</title>
        <authorList>
            <person name="Dong C."/>
            <person name="Liu R."/>
            <person name="Shao Z."/>
        </authorList>
    </citation>
    <scope>NUCLEOTIDE SEQUENCE [LARGE SCALE GENOMIC DNA]</scope>
    <source>
        <strain evidence="9 10">CSC3H3</strain>
    </source>
</reference>
<feature type="region of interest" description="Disordered" evidence="6">
    <location>
        <begin position="1"/>
        <end position="31"/>
    </location>
</feature>
<dbReference type="PANTHER" id="PTHR42920">
    <property type="entry name" value="OS03G0707200 PROTEIN-RELATED"/>
    <property type="match status" value="1"/>
</dbReference>
<dbReference type="RefSeq" id="WP_101285296.1">
    <property type="nucleotide sequence ID" value="NZ_CP024199.1"/>
</dbReference>
<keyword evidence="10" id="KW-1185">Reference proteome</keyword>
<feature type="transmembrane region" description="Helical" evidence="7">
    <location>
        <begin position="55"/>
        <end position="75"/>
    </location>
</feature>
<feature type="transmembrane region" description="Helical" evidence="7">
    <location>
        <begin position="321"/>
        <end position="338"/>
    </location>
</feature>
<dbReference type="EMBL" id="CP024199">
    <property type="protein sequence ID" value="AUG53812.1"/>
    <property type="molecule type" value="Genomic_DNA"/>
</dbReference>
<protein>
    <submittedName>
        <fullName evidence="9">EamA family transporter</fullName>
    </submittedName>
</protein>
<dbReference type="PANTHER" id="PTHR42920:SF5">
    <property type="entry name" value="EAMA DOMAIN-CONTAINING PROTEIN"/>
    <property type="match status" value="1"/>
</dbReference>
<feature type="transmembrane region" description="Helical" evidence="7">
    <location>
        <begin position="118"/>
        <end position="141"/>
    </location>
</feature>
<evidence type="ECO:0000259" key="8">
    <source>
        <dbReference type="Pfam" id="PF00892"/>
    </source>
</evidence>
<proteinExistence type="predicted"/>
<dbReference type="InterPro" id="IPR000620">
    <property type="entry name" value="EamA_dom"/>
</dbReference>
<feature type="compositionally biased region" description="Polar residues" evidence="6">
    <location>
        <begin position="1"/>
        <end position="12"/>
    </location>
</feature>
<feature type="domain" description="EamA" evidence="8">
    <location>
        <begin position="205"/>
        <end position="335"/>
    </location>
</feature>
<evidence type="ECO:0000256" key="6">
    <source>
        <dbReference type="SAM" id="MobiDB-lite"/>
    </source>
</evidence>
<dbReference type="Pfam" id="PF00892">
    <property type="entry name" value="EamA"/>
    <property type="match status" value="1"/>
</dbReference>
<comment type="subcellular location">
    <subcellularLocation>
        <location evidence="1">Cell membrane</location>
        <topology evidence="1">Multi-pass membrane protein</topology>
    </subcellularLocation>
</comment>
<evidence type="ECO:0000256" key="5">
    <source>
        <dbReference type="ARBA" id="ARBA00023136"/>
    </source>
</evidence>
<evidence type="ECO:0000256" key="4">
    <source>
        <dbReference type="ARBA" id="ARBA00022989"/>
    </source>
</evidence>
<feature type="transmembrane region" description="Helical" evidence="7">
    <location>
        <begin position="263"/>
        <end position="285"/>
    </location>
</feature>
<evidence type="ECO:0000256" key="2">
    <source>
        <dbReference type="ARBA" id="ARBA00022475"/>
    </source>
</evidence>
<evidence type="ECO:0000256" key="1">
    <source>
        <dbReference type="ARBA" id="ARBA00004651"/>
    </source>
</evidence>
<feature type="transmembrane region" description="Helical" evidence="7">
    <location>
        <begin position="87"/>
        <end position="106"/>
    </location>
</feature>
<accession>A0ABM6QC47</accession>
<keyword evidence="4 7" id="KW-1133">Transmembrane helix</keyword>
<organism evidence="9 10">
    <name type="scientific">Thalassospira marina</name>
    <dbReference type="NCBI Taxonomy" id="2048283"/>
    <lineage>
        <taxon>Bacteria</taxon>
        <taxon>Pseudomonadati</taxon>
        <taxon>Pseudomonadota</taxon>
        <taxon>Alphaproteobacteria</taxon>
        <taxon>Rhodospirillales</taxon>
        <taxon>Thalassospiraceae</taxon>
        <taxon>Thalassospira</taxon>
    </lineage>
</organism>